<keyword evidence="2 5" id="KW-0812">Transmembrane</keyword>
<feature type="transmembrane region" description="Helical" evidence="5">
    <location>
        <begin position="46"/>
        <end position="64"/>
    </location>
</feature>
<dbReference type="PANTHER" id="PTHR31465:SF32">
    <property type="entry name" value="DOMAIN PROTEIN, PUTATIVE-RELATED"/>
    <property type="match status" value="1"/>
</dbReference>
<gene>
    <name evidence="6" type="ORF">VTJ49DRAFT_7028</name>
</gene>
<feature type="transmembrane region" description="Helical" evidence="5">
    <location>
        <begin position="226"/>
        <end position="246"/>
    </location>
</feature>
<evidence type="ECO:0000256" key="3">
    <source>
        <dbReference type="ARBA" id="ARBA00022989"/>
    </source>
</evidence>
<dbReference type="PANTHER" id="PTHR31465">
    <property type="entry name" value="PROTEIN RTA1-RELATED"/>
    <property type="match status" value="1"/>
</dbReference>
<evidence type="ECO:0000256" key="2">
    <source>
        <dbReference type="ARBA" id="ARBA00022692"/>
    </source>
</evidence>
<sequence length="344" mass="37172">MADTLPPTPISVWAYNPSFPLAVLSTVLYCILFVTITYQTFVRYRTWYFTVMVVGTAMEVPAYALRCYSIKNPSNIAIYATSLSLTVLAPVLVAAGNYILLGRLVRQGPSVIPSSSSTTTTNHNPHHGDGARAGGAGAVICGLHGRFISRVFIVCDTVAFLVQCSGSAIATVNDWFGPQAQVGVWVLVGGLAFQLVAVMTFLGFLGRFQRIVGKAGILDGQAWGKVVWAVWVSSVLIVVRCIYRLVEFAEGIEGYSFTHEWVFYVFETVPVLIAIGVFCLWHPGAHLGPIDDKSLRSQRKRARLGSGVAEGGIEILVSVMMGERISAEPDTTLSVKPVVGNPIV</sequence>
<dbReference type="InterPro" id="IPR007568">
    <property type="entry name" value="RTA1"/>
</dbReference>
<evidence type="ECO:0000313" key="7">
    <source>
        <dbReference type="Proteomes" id="UP001583172"/>
    </source>
</evidence>
<organism evidence="6 7">
    <name type="scientific">Humicola insolens</name>
    <name type="common">Soft-rot fungus</name>
    <dbReference type="NCBI Taxonomy" id="85995"/>
    <lineage>
        <taxon>Eukaryota</taxon>
        <taxon>Fungi</taxon>
        <taxon>Dikarya</taxon>
        <taxon>Ascomycota</taxon>
        <taxon>Pezizomycotina</taxon>
        <taxon>Sordariomycetes</taxon>
        <taxon>Sordariomycetidae</taxon>
        <taxon>Sordariales</taxon>
        <taxon>Chaetomiaceae</taxon>
        <taxon>Mycothermus</taxon>
    </lineage>
</organism>
<proteinExistence type="predicted"/>
<name>A0ABR3VJB8_HUMIN</name>
<feature type="transmembrane region" description="Helical" evidence="5">
    <location>
        <begin position="76"/>
        <end position="100"/>
    </location>
</feature>
<protein>
    <submittedName>
        <fullName evidence="6">Uncharacterized protein</fullName>
    </submittedName>
</protein>
<accession>A0ABR3VJB8</accession>
<feature type="transmembrane region" description="Helical" evidence="5">
    <location>
        <begin position="182"/>
        <end position="205"/>
    </location>
</feature>
<keyword evidence="4 5" id="KW-0472">Membrane</keyword>
<keyword evidence="7" id="KW-1185">Reference proteome</keyword>
<evidence type="ECO:0000256" key="5">
    <source>
        <dbReference type="SAM" id="Phobius"/>
    </source>
</evidence>
<feature type="transmembrane region" description="Helical" evidence="5">
    <location>
        <begin position="12"/>
        <end position="34"/>
    </location>
</feature>
<dbReference type="EMBL" id="JAZGSY010000074">
    <property type="protein sequence ID" value="KAL1841473.1"/>
    <property type="molecule type" value="Genomic_DNA"/>
</dbReference>
<comment type="caution">
    <text evidence="6">The sequence shown here is derived from an EMBL/GenBank/DDBJ whole genome shotgun (WGS) entry which is preliminary data.</text>
</comment>
<feature type="transmembrane region" description="Helical" evidence="5">
    <location>
        <begin position="261"/>
        <end position="281"/>
    </location>
</feature>
<reference evidence="6 7" key="1">
    <citation type="journal article" date="2024" name="Commun. Biol.">
        <title>Comparative genomic analysis of thermophilic fungi reveals convergent evolutionary adaptations and gene losses.</title>
        <authorList>
            <person name="Steindorff A.S."/>
            <person name="Aguilar-Pontes M.V."/>
            <person name="Robinson A.J."/>
            <person name="Andreopoulos B."/>
            <person name="LaButti K."/>
            <person name="Kuo A."/>
            <person name="Mondo S."/>
            <person name="Riley R."/>
            <person name="Otillar R."/>
            <person name="Haridas S."/>
            <person name="Lipzen A."/>
            <person name="Grimwood J."/>
            <person name="Schmutz J."/>
            <person name="Clum A."/>
            <person name="Reid I.D."/>
            <person name="Moisan M.C."/>
            <person name="Butler G."/>
            <person name="Nguyen T.T.M."/>
            <person name="Dewar K."/>
            <person name="Conant G."/>
            <person name="Drula E."/>
            <person name="Henrissat B."/>
            <person name="Hansel C."/>
            <person name="Singer S."/>
            <person name="Hutchinson M.I."/>
            <person name="de Vries R.P."/>
            <person name="Natvig D.O."/>
            <person name="Powell A.J."/>
            <person name="Tsang A."/>
            <person name="Grigoriev I.V."/>
        </authorList>
    </citation>
    <scope>NUCLEOTIDE SEQUENCE [LARGE SCALE GENOMIC DNA]</scope>
    <source>
        <strain evidence="6 7">CBS 620.91</strain>
    </source>
</reference>
<comment type="subcellular location">
    <subcellularLocation>
        <location evidence="1">Membrane</location>
        <topology evidence="1">Multi-pass membrane protein</topology>
    </subcellularLocation>
</comment>
<feature type="transmembrane region" description="Helical" evidence="5">
    <location>
        <begin position="151"/>
        <end position="170"/>
    </location>
</feature>
<dbReference type="Pfam" id="PF04479">
    <property type="entry name" value="RTA1"/>
    <property type="match status" value="2"/>
</dbReference>
<keyword evidence="3 5" id="KW-1133">Transmembrane helix</keyword>
<evidence type="ECO:0000256" key="4">
    <source>
        <dbReference type="ARBA" id="ARBA00023136"/>
    </source>
</evidence>
<evidence type="ECO:0000256" key="1">
    <source>
        <dbReference type="ARBA" id="ARBA00004141"/>
    </source>
</evidence>
<evidence type="ECO:0000313" key="6">
    <source>
        <dbReference type="EMBL" id="KAL1841473.1"/>
    </source>
</evidence>
<dbReference type="Proteomes" id="UP001583172">
    <property type="component" value="Unassembled WGS sequence"/>
</dbReference>